<evidence type="ECO:0000256" key="5">
    <source>
        <dbReference type="ARBA" id="ARBA00022692"/>
    </source>
</evidence>
<dbReference type="NCBIfam" id="TIGR01297">
    <property type="entry name" value="CDF"/>
    <property type="match status" value="1"/>
</dbReference>
<feature type="transmembrane region" description="Helical" evidence="9">
    <location>
        <begin position="45"/>
        <end position="67"/>
    </location>
</feature>
<sequence>MGQSHDHHHHEHGSMTSKAALASVAMALFLTVLKSWAAIETGSVALLGSLADTGFDLLASLLTLFSVRYAAMPADDDHRFGHGKAEALSALVQVMLVTVSALFIGWRAIDRLGSGAPTEHPEMGIGVSLVAIVATLALLAYQRHVIKKTGSVAIHGDHLHYQGDLLLNIAVIVALALDAMLNVRGADPLFGIAITLWLLWGAWRAASLALDQLLDKEWPLEKRQRFIEVAMRHPELKGIHDMRTRSAGAHDFCQFHVWVDPNMTVLKAHEVMDEIEAELMREFPGVEVLIHPDPEGHKDELGYIPSETIEHQDDEHEHRQP</sequence>
<dbReference type="PANTHER" id="PTHR43840">
    <property type="entry name" value="MITOCHONDRIAL METAL TRANSPORTER 1-RELATED"/>
    <property type="match status" value="1"/>
</dbReference>
<dbReference type="EMBL" id="JBHUEL010000007">
    <property type="protein sequence ID" value="MFD1766796.1"/>
    <property type="molecule type" value="Genomic_DNA"/>
</dbReference>
<dbReference type="InterPro" id="IPR058533">
    <property type="entry name" value="Cation_efflux_TM"/>
</dbReference>
<proteinExistence type="inferred from homology"/>
<keyword evidence="5 9" id="KW-0812">Transmembrane</keyword>
<evidence type="ECO:0000256" key="9">
    <source>
        <dbReference type="SAM" id="Phobius"/>
    </source>
</evidence>
<evidence type="ECO:0000259" key="11">
    <source>
        <dbReference type="Pfam" id="PF16916"/>
    </source>
</evidence>
<evidence type="ECO:0000256" key="7">
    <source>
        <dbReference type="ARBA" id="ARBA00023136"/>
    </source>
</evidence>
<dbReference type="InterPro" id="IPR036837">
    <property type="entry name" value="Cation_efflux_CTD_sf"/>
</dbReference>
<evidence type="ECO:0000256" key="2">
    <source>
        <dbReference type="ARBA" id="ARBA00008114"/>
    </source>
</evidence>
<dbReference type="Gene3D" id="1.20.1510.10">
    <property type="entry name" value="Cation efflux protein transmembrane domain"/>
    <property type="match status" value="1"/>
</dbReference>
<accession>A0ABW4MF67</accession>
<dbReference type="SUPFAM" id="SSF161111">
    <property type="entry name" value="Cation efflux protein transmembrane domain-like"/>
    <property type="match status" value="1"/>
</dbReference>
<keyword evidence="13" id="KW-1185">Reference proteome</keyword>
<comment type="caution">
    <text evidence="12">The sequence shown here is derived from an EMBL/GenBank/DDBJ whole genome shotgun (WGS) entry which is preliminary data.</text>
</comment>
<dbReference type="InterPro" id="IPR027470">
    <property type="entry name" value="Cation_efflux_CTD"/>
</dbReference>
<keyword evidence="3" id="KW-0813">Transport</keyword>
<dbReference type="SUPFAM" id="SSF160240">
    <property type="entry name" value="Cation efflux protein cytoplasmic domain-like"/>
    <property type="match status" value="1"/>
</dbReference>
<keyword evidence="4" id="KW-1003">Cell membrane</keyword>
<dbReference type="RefSeq" id="WP_381513306.1">
    <property type="nucleotide sequence ID" value="NZ_JBHUEL010000007.1"/>
</dbReference>
<feature type="domain" description="Cation efflux protein transmembrane" evidence="10">
    <location>
        <begin position="21"/>
        <end position="214"/>
    </location>
</feature>
<dbReference type="Pfam" id="PF16916">
    <property type="entry name" value="ZT_dimer"/>
    <property type="match status" value="1"/>
</dbReference>
<gene>
    <name evidence="12" type="ORF">ACFSAG_08070</name>
</gene>
<keyword evidence="6 9" id="KW-1133">Transmembrane helix</keyword>
<reference evidence="13" key="1">
    <citation type="journal article" date="2019" name="Int. J. Syst. Evol. Microbiol.">
        <title>The Global Catalogue of Microorganisms (GCM) 10K type strain sequencing project: providing services to taxonomists for standard genome sequencing and annotation.</title>
        <authorList>
            <consortium name="The Broad Institute Genomics Platform"/>
            <consortium name="The Broad Institute Genome Sequencing Center for Infectious Disease"/>
            <person name="Wu L."/>
            <person name="Ma J."/>
        </authorList>
    </citation>
    <scope>NUCLEOTIDE SEQUENCE [LARGE SCALE GENOMIC DNA]</scope>
    <source>
        <strain evidence="13">CGMCC 1.12449</strain>
    </source>
</reference>
<evidence type="ECO:0000259" key="10">
    <source>
        <dbReference type="Pfam" id="PF01545"/>
    </source>
</evidence>
<evidence type="ECO:0000256" key="3">
    <source>
        <dbReference type="ARBA" id="ARBA00022448"/>
    </source>
</evidence>
<feature type="transmembrane region" description="Helical" evidence="9">
    <location>
        <begin position="88"/>
        <end position="109"/>
    </location>
</feature>
<dbReference type="PANTHER" id="PTHR43840:SF41">
    <property type="entry name" value="CATION-EFFLUX PUMP FIEF"/>
    <property type="match status" value="1"/>
</dbReference>
<dbReference type="InterPro" id="IPR002524">
    <property type="entry name" value="Cation_efflux"/>
</dbReference>
<comment type="similarity">
    <text evidence="2">Belongs to the cation diffusion facilitator (CDF) transporter (TC 2.A.4) family.</text>
</comment>
<feature type="transmembrane region" description="Helical" evidence="9">
    <location>
        <begin position="20"/>
        <end position="39"/>
    </location>
</feature>
<feature type="region of interest" description="Disordered" evidence="8">
    <location>
        <begin position="294"/>
        <end position="321"/>
    </location>
</feature>
<evidence type="ECO:0000313" key="13">
    <source>
        <dbReference type="Proteomes" id="UP001597215"/>
    </source>
</evidence>
<feature type="domain" description="Cation efflux protein cytoplasmic" evidence="11">
    <location>
        <begin position="221"/>
        <end position="295"/>
    </location>
</feature>
<dbReference type="Proteomes" id="UP001597215">
    <property type="component" value="Unassembled WGS sequence"/>
</dbReference>
<dbReference type="InterPro" id="IPR027469">
    <property type="entry name" value="Cation_efflux_TMD_sf"/>
</dbReference>
<evidence type="ECO:0000256" key="8">
    <source>
        <dbReference type="SAM" id="MobiDB-lite"/>
    </source>
</evidence>
<protein>
    <submittedName>
        <fullName evidence="12">Cation diffusion facilitator family transporter</fullName>
    </submittedName>
</protein>
<dbReference type="InterPro" id="IPR050291">
    <property type="entry name" value="CDF_Transporter"/>
</dbReference>
<dbReference type="Gene3D" id="3.30.70.1350">
    <property type="entry name" value="Cation efflux protein, cytoplasmic domain"/>
    <property type="match status" value="1"/>
</dbReference>
<dbReference type="Pfam" id="PF01545">
    <property type="entry name" value="Cation_efflux"/>
    <property type="match status" value="1"/>
</dbReference>
<evidence type="ECO:0000256" key="1">
    <source>
        <dbReference type="ARBA" id="ARBA00004141"/>
    </source>
</evidence>
<organism evidence="12 13">
    <name type="scientific">Sphingorhabdus buctiana</name>
    <dbReference type="NCBI Taxonomy" id="1508805"/>
    <lineage>
        <taxon>Bacteria</taxon>
        <taxon>Pseudomonadati</taxon>
        <taxon>Pseudomonadota</taxon>
        <taxon>Alphaproteobacteria</taxon>
        <taxon>Sphingomonadales</taxon>
        <taxon>Sphingomonadaceae</taxon>
        <taxon>Sphingorhabdus</taxon>
    </lineage>
</organism>
<evidence type="ECO:0000256" key="6">
    <source>
        <dbReference type="ARBA" id="ARBA00022989"/>
    </source>
</evidence>
<name>A0ABW4MF67_9SPHN</name>
<evidence type="ECO:0000313" key="12">
    <source>
        <dbReference type="EMBL" id="MFD1766796.1"/>
    </source>
</evidence>
<evidence type="ECO:0000256" key="4">
    <source>
        <dbReference type="ARBA" id="ARBA00022475"/>
    </source>
</evidence>
<feature type="transmembrane region" description="Helical" evidence="9">
    <location>
        <begin position="121"/>
        <end position="141"/>
    </location>
</feature>
<comment type="subcellular location">
    <subcellularLocation>
        <location evidence="1">Membrane</location>
        <topology evidence="1">Multi-pass membrane protein</topology>
    </subcellularLocation>
</comment>
<keyword evidence="7 9" id="KW-0472">Membrane</keyword>
<feature type="compositionally biased region" description="Basic and acidic residues" evidence="8">
    <location>
        <begin position="308"/>
        <end position="321"/>
    </location>
</feature>